<sequence length="343" mass="39578">MKENRELNHVITNEVETIGFSGVVYVKQDENIISNLAFGYADRAEKRKNNLHTRFGIASGCKLFTAIGISKLIEDGLLKYDTYLADCLDIHFPNFDKEITIHHLLTHTSGIPDYFDEEKMSDYEDLWKDYPVYQINSLKDFLPLFQKEPMKFEPGHRFHYNNAGYIVLGLILEEQTGRSFNEYIETEIFRKSNMMDSGYFALDQLPENTAVGYIDDHEENTWRTNIYSIPKKGGSDGGAFTTAADMMKLWESLFNFKLLNEETTMRLLRPHVHVNGEISYGYGIWMNQRDNQIYKYHVMGYDPGVSFRASVYPDSNLKMVIPSNIESGPFEVTKVIEGALLKE</sequence>
<evidence type="ECO:0000256" key="1">
    <source>
        <dbReference type="ARBA" id="ARBA00004370"/>
    </source>
</evidence>
<reference evidence="5" key="1">
    <citation type="journal article" date="2019" name="Int. J. Syst. Evol. Microbiol.">
        <title>The Global Catalogue of Microorganisms (GCM) 10K type strain sequencing project: providing services to taxonomists for standard genome sequencing and annotation.</title>
        <authorList>
            <consortium name="The Broad Institute Genomics Platform"/>
            <consortium name="The Broad Institute Genome Sequencing Center for Infectious Disease"/>
            <person name="Wu L."/>
            <person name="Ma J."/>
        </authorList>
    </citation>
    <scope>NUCLEOTIDE SEQUENCE [LARGE SCALE GENOMIC DNA]</scope>
    <source>
        <strain evidence="5">CCUG 73951</strain>
    </source>
</reference>
<protein>
    <submittedName>
        <fullName evidence="4">Serine hydrolase domain-containing protein</fullName>
        <ecNumber evidence="4">3.-.-.-</ecNumber>
    </submittedName>
</protein>
<evidence type="ECO:0000313" key="5">
    <source>
        <dbReference type="Proteomes" id="UP001596494"/>
    </source>
</evidence>
<keyword evidence="4" id="KW-0378">Hydrolase</keyword>
<evidence type="ECO:0000313" key="4">
    <source>
        <dbReference type="EMBL" id="MFC7319816.1"/>
    </source>
</evidence>
<keyword evidence="2" id="KW-0472">Membrane</keyword>
<dbReference type="PANTHER" id="PTHR46825">
    <property type="entry name" value="D-ALANYL-D-ALANINE-CARBOXYPEPTIDASE/ENDOPEPTIDASE AMPH"/>
    <property type="match status" value="1"/>
</dbReference>
<dbReference type="EC" id="3.-.-.-" evidence="4"/>
<organism evidence="4 5">
    <name type="scientific">Halobacillus campisalis</name>
    <dbReference type="NCBI Taxonomy" id="435909"/>
    <lineage>
        <taxon>Bacteria</taxon>
        <taxon>Bacillati</taxon>
        <taxon>Bacillota</taxon>
        <taxon>Bacilli</taxon>
        <taxon>Bacillales</taxon>
        <taxon>Bacillaceae</taxon>
        <taxon>Halobacillus</taxon>
    </lineage>
</organism>
<feature type="domain" description="Beta-lactamase-related" evidence="3">
    <location>
        <begin position="10"/>
        <end position="329"/>
    </location>
</feature>
<dbReference type="InterPro" id="IPR012338">
    <property type="entry name" value="Beta-lactam/transpept-like"/>
</dbReference>
<dbReference type="PANTHER" id="PTHR46825:SF11">
    <property type="entry name" value="PENICILLIN-BINDING PROTEIN 4"/>
    <property type="match status" value="1"/>
</dbReference>
<name>A0ABW2K1G2_9BACI</name>
<dbReference type="Proteomes" id="UP001596494">
    <property type="component" value="Unassembled WGS sequence"/>
</dbReference>
<evidence type="ECO:0000256" key="2">
    <source>
        <dbReference type="ARBA" id="ARBA00023136"/>
    </source>
</evidence>
<keyword evidence="5" id="KW-1185">Reference proteome</keyword>
<dbReference type="InterPro" id="IPR001466">
    <property type="entry name" value="Beta-lactam-related"/>
</dbReference>
<dbReference type="Pfam" id="PF00144">
    <property type="entry name" value="Beta-lactamase"/>
    <property type="match status" value="1"/>
</dbReference>
<dbReference type="Gene3D" id="3.40.710.10">
    <property type="entry name" value="DD-peptidase/beta-lactamase superfamily"/>
    <property type="match status" value="1"/>
</dbReference>
<proteinExistence type="predicted"/>
<dbReference type="EMBL" id="JBHTBY010000001">
    <property type="protein sequence ID" value="MFC7319816.1"/>
    <property type="molecule type" value="Genomic_DNA"/>
</dbReference>
<dbReference type="RefSeq" id="WP_289215589.1">
    <property type="nucleotide sequence ID" value="NZ_JAPVRC010000003.1"/>
</dbReference>
<comment type="caution">
    <text evidence="4">The sequence shown here is derived from an EMBL/GenBank/DDBJ whole genome shotgun (WGS) entry which is preliminary data.</text>
</comment>
<dbReference type="InterPro" id="IPR050491">
    <property type="entry name" value="AmpC-like"/>
</dbReference>
<accession>A0ABW2K1G2</accession>
<dbReference type="SUPFAM" id="SSF56601">
    <property type="entry name" value="beta-lactamase/transpeptidase-like"/>
    <property type="match status" value="1"/>
</dbReference>
<comment type="subcellular location">
    <subcellularLocation>
        <location evidence="1">Membrane</location>
    </subcellularLocation>
</comment>
<gene>
    <name evidence="4" type="ORF">ACFQMN_02805</name>
</gene>
<dbReference type="GO" id="GO:0016787">
    <property type="term" value="F:hydrolase activity"/>
    <property type="evidence" value="ECO:0007669"/>
    <property type="project" value="UniProtKB-KW"/>
</dbReference>
<evidence type="ECO:0000259" key="3">
    <source>
        <dbReference type="Pfam" id="PF00144"/>
    </source>
</evidence>